<gene>
    <name evidence="1" type="ORF">HPB49_014777</name>
</gene>
<sequence>MDKAREMPQQTPAHIPPDVWDPIPYGNAQPTANCLLTVVRHIADLNDHRPRGVFIEPEDDDVTKIHVIVIGPEGTPYEGGFFHFLLKCLPDYPARPPLVRLMTTDSNRVRFNPSFYENGKVCLALLGTDTTGPTWTRYHSITNVVTAIKSLLSNENPVTEGSAFGVIPAMGTWLNSGICYNTVLQHETIRVAVCDAVEDCLRGSSLCPNLLRDEVVKHFSQIYGYYEKVVRERLPLTGCFMNDAFDGGIAAFQYETLLARLQDLHERVATRN</sequence>
<protein>
    <submittedName>
        <fullName evidence="1">Uncharacterized protein</fullName>
    </submittedName>
</protein>
<name>A0ACB8D676_DERSI</name>
<dbReference type="EMBL" id="CM023472">
    <property type="protein sequence ID" value="KAH7959906.1"/>
    <property type="molecule type" value="Genomic_DNA"/>
</dbReference>
<keyword evidence="2" id="KW-1185">Reference proteome</keyword>
<evidence type="ECO:0000313" key="2">
    <source>
        <dbReference type="Proteomes" id="UP000821865"/>
    </source>
</evidence>
<comment type="caution">
    <text evidence="1">The sequence shown here is derived from an EMBL/GenBank/DDBJ whole genome shotgun (WGS) entry which is preliminary data.</text>
</comment>
<dbReference type="Proteomes" id="UP000821865">
    <property type="component" value="Chromosome 3"/>
</dbReference>
<organism evidence="1 2">
    <name type="scientific">Dermacentor silvarum</name>
    <name type="common">Tick</name>
    <dbReference type="NCBI Taxonomy" id="543639"/>
    <lineage>
        <taxon>Eukaryota</taxon>
        <taxon>Metazoa</taxon>
        <taxon>Ecdysozoa</taxon>
        <taxon>Arthropoda</taxon>
        <taxon>Chelicerata</taxon>
        <taxon>Arachnida</taxon>
        <taxon>Acari</taxon>
        <taxon>Parasitiformes</taxon>
        <taxon>Ixodida</taxon>
        <taxon>Ixodoidea</taxon>
        <taxon>Ixodidae</taxon>
        <taxon>Rhipicephalinae</taxon>
        <taxon>Dermacentor</taxon>
    </lineage>
</organism>
<proteinExistence type="predicted"/>
<reference evidence="1" key="1">
    <citation type="submission" date="2020-05" db="EMBL/GenBank/DDBJ databases">
        <title>Large-scale comparative analyses of tick genomes elucidate their genetic diversity and vector capacities.</title>
        <authorList>
            <person name="Jia N."/>
            <person name="Wang J."/>
            <person name="Shi W."/>
            <person name="Du L."/>
            <person name="Sun Y."/>
            <person name="Zhan W."/>
            <person name="Jiang J."/>
            <person name="Wang Q."/>
            <person name="Zhang B."/>
            <person name="Ji P."/>
            <person name="Sakyi L.B."/>
            <person name="Cui X."/>
            <person name="Yuan T."/>
            <person name="Jiang B."/>
            <person name="Yang W."/>
            <person name="Lam T.T.-Y."/>
            <person name="Chang Q."/>
            <person name="Ding S."/>
            <person name="Wang X."/>
            <person name="Zhu J."/>
            <person name="Ruan X."/>
            <person name="Zhao L."/>
            <person name="Wei J."/>
            <person name="Que T."/>
            <person name="Du C."/>
            <person name="Cheng J."/>
            <person name="Dai P."/>
            <person name="Han X."/>
            <person name="Huang E."/>
            <person name="Gao Y."/>
            <person name="Liu J."/>
            <person name="Shao H."/>
            <person name="Ye R."/>
            <person name="Li L."/>
            <person name="Wei W."/>
            <person name="Wang X."/>
            <person name="Wang C."/>
            <person name="Yang T."/>
            <person name="Huo Q."/>
            <person name="Li W."/>
            <person name="Guo W."/>
            <person name="Chen H."/>
            <person name="Zhou L."/>
            <person name="Ni X."/>
            <person name="Tian J."/>
            <person name="Zhou Y."/>
            <person name="Sheng Y."/>
            <person name="Liu T."/>
            <person name="Pan Y."/>
            <person name="Xia L."/>
            <person name="Li J."/>
            <person name="Zhao F."/>
            <person name="Cao W."/>
        </authorList>
    </citation>
    <scope>NUCLEOTIDE SEQUENCE</scope>
    <source>
        <strain evidence="1">Dsil-2018</strain>
    </source>
</reference>
<evidence type="ECO:0000313" key="1">
    <source>
        <dbReference type="EMBL" id="KAH7959906.1"/>
    </source>
</evidence>
<accession>A0ACB8D676</accession>